<proteinExistence type="predicted"/>
<keyword evidence="2" id="KW-0808">Transferase</keyword>
<dbReference type="InterPro" id="IPR052942">
    <property type="entry name" value="LPS_cholinephosphotransferase"/>
</dbReference>
<comment type="caution">
    <text evidence="2">The sequence shown here is derived from an EMBL/GenBank/DDBJ whole genome shotgun (WGS) entry which is preliminary data.</text>
</comment>
<dbReference type="Proteomes" id="UP000070497">
    <property type="component" value="Unassembled WGS sequence"/>
</dbReference>
<dbReference type="InterPro" id="IPR007074">
    <property type="entry name" value="LicD/FKTN/FKRP_NTP_transf"/>
</dbReference>
<evidence type="ECO:0000313" key="2">
    <source>
        <dbReference type="EMBL" id="KXT84413.1"/>
    </source>
</evidence>
<evidence type="ECO:0000259" key="1">
    <source>
        <dbReference type="Pfam" id="PF04991"/>
    </source>
</evidence>
<accession>A0A139P8M9</accession>
<dbReference type="Pfam" id="PF04991">
    <property type="entry name" value="LicD"/>
    <property type="match status" value="1"/>
</dbReference>
<evidence type="ECO:0000313" key="3">
    <source>
        <dbReference type="Proteomes" id="UP000070497"/>
    </source>
</evidence>
<dbReference type="RefSeq" id="WP_061417294.1">
    <property type="nucleotide sequence ID" value="NZ_KQ969337.1"/>
</dbReference>
<dbReference type="PANTHER" id="PTHR43404:SF2">
    <property type="entry name" value="LIPOPOLYSACCHARIDE CHOLINEPHOSPHOTRANSFERASE LICD"/>
    <property type="match status" value="1"/>
</dbReference>
<feature type="domain" description="LicD/FKTN/FKRP nucleotidyltransferase" evidence="1">
    <location>
        <begin position="24"/>
        <end position="245"/>
    </location>
</feature>
<name>A0A139P8M9_STROR</name>
<gene>
    <name evidence="2" type="ORF">SORDD14_00062</name>
</gene>
<dbReference type="AlphaFoldDB" id="A0A139P8M9"/>
<dbReference type="PANTHER" id="PTHR43404">
    <property type="entry name" value="LIPOPOLYSACCHARIDE CHOLINEPHOSPHOTRANSFERASE LICD"/>
    <property type="match status" value="1"/>
</dbReference>
<organism evidence="2 3">
    <name type="scientific">Streptococcus oralis</name>
    <dbReference type="NCBI Taxonomy" id="1303"/>
    <lineage>
        <taxon>Bacteria</taxon>
        <taxon>Bacillati</taxon>
        <taxon>Bacillota</taxon>
        <taxon>Bacilli</taxon>
        <taxon>Lactobacillales</taxon>
        <taxon>Streptococcaceae</taxon>
        <taxon>Streptococcus</taxon>
    </lineage>
</organism>
<protein>
    <submittedName>
        <fullName evidence="2">Lipopolysaccharide cholinephosphotransferase LicD2</fullName>
    </submittedName>
</protein>
<reference evidence="2 3" key="1">
    <citation type="submission" date="2016-01" db="EMBL/GenBank/DDBJ databases">
        <title>Highly variable Streptococcus oralis are common among viridans streptococci isolated from primates.</title>
        <authorList>
            <person name="Denapaite D."/>
            <person name="Rieger M."/>
            <person name="Koendgen S."/>
            <person name="Brueckner R."/>
            <person name="Ochigava I."/>
            <person name="Kappeler P."/>
            <person name="Maetz-Rensing K."/>
            <person name="Leendertz F."/>
            <person name="Hakenbeck R."/>
        </authorList>
    </citation>
    <scope>NUCLEOTIDE SEQUENCE [LARGE SCALE GENOMIC DNA]</scope>
    <source>
        <strain evidence="2 3">DD14</strain>
    </source>
</reference>
<dbReference type="GO" id="GO:0009100">
    <property type="term" value="P:glycoprotein metabolic process"/>
    <property type="evidence" value="ECO:0007669"/>
    <property type="project" value="UniProtKB-ARBA"/>
</dbReference>
<dbReference type="PATRIC" id="fig|1303.77.peg.77"/>
<dbReference type="EMBL" id="LQRI01000019">
    <property type="protein sequence ID" value="KXT84413.1"/>
    <property type="molecule type" value="Genomic_DNA"/>
</dbReference>
<dbReference type="GO" id="GO:0016740">
    <property type="term" value="F:transferase activity"/>
    <property type="evidence" value="ECO:0007669"/>
    <property type="project" value="UniProtKB-KW"/>
</dbReference>
<sequence>MQYLEKNEIKTIQLGILDYIDEICNKNDISYFLSYGTMLGAVRHKGMIPWDDDIDISLYREDYERLLKAIEEDQHPIYQVLSYDTSSWYFHNFAAILDTSTVIEDNVKYKRHDTSLFIDVFPIDQFSDLSIVDKSYKYVALRQLAYIKKERAVHGDSKLKDFLRLCTWYPLRLVNPRYFFKKIDQLVKNSVTENPTYEGAVGVGKEKMKEVFPAGTFKELILTEFEGRMMPIPKNYDAFLTQMYGDYMTPPSKEMQEWYSHSIKAYRKIEK</sequence>